<dbReference type="AlphaFoldDB" id="A0AAU7U6B2"/>
<keyword evidence="1" id="KW-0614">Plasmid</keyword>
<evidence type="ECO:0000313" key="1">
    <source>
        <dbReference type="EMBL" id="XBV84157.1"/>
    </source>
</evidence>
<sequence>MMLVLTTLSLEQGKPEDNAVPCSAHALLRMLGWTDGSHNDRSWELGGLIDGPRCRA</sequence>
<name>A0AAU7U6B2_9DEIO</name>
<accession>A0AAU7U6B2</accession>
<dbReference type="KEGG" id="dsc:ABOD76_03630"/>
<evidence type="ECO:0008006" key="2">
    <source>
        <dbReference type="Google" id="ProtNLM"/>
    </source>
</evidence>
<organism evidence="1">
    <name type="scientific">Deinococcus sonorensis KR-87</name>
    <dbReference type="NCBI Taxonomy" id="694439"/>
    <lineage>
        <taxon>Bacteria</taxon>
        <taxon>Thermotogati</taxon>
        <taxon>Deinococcota</taxon>
        <taxon>Deinococci</taxon>
        <taxon>Deinococcales</taxon>
        <taxon>Deinococcaceae</taxon>
        <taxon>Deinococcus</taxon>
    </lineage>
</organism>
<proteinExistence type="predicted"/>
<gene>
    <name evidence="1" type="ORF">ABOD76_03630</name>
</gene>
<dbReference type="EMBL" id="CP158298">
    <property type="protein sequence ID" value="XBV84157.1"/>
    <property type="molecule type" value="Genomic_DNA"/>
</dbReference>
<protein>
    <recommendedName>
        <fullName evidence="2">Transposase</fullName>
    </recommendedName>
</protein>
<geneLocation type="plasmid" evidence="1">
    <name>pDson03</name>
</geneLocation>
<reference evidence="1" key="1">
    <citation type="submission" date="2024-06" db="EMBL/GenBank/DDBJ databases">
        <title>Draft Genome Sequence of Deinococcus sonorensis Type Strain KR-87, a Biofilm Producing Representative of the Genus Deinococcus.</title>
        <authorList>
            <person name="Boren L.S."/>
            <person name="Grosso R.A."/>
            <person name="Hugenberg-Cox A.N."/>
            <person name="Hill J.T.E."/>
            <person name="Albert C.M."/>
            <person name="Tuohy J.M."/>
        </authorList>
    </citation>
    <scope>NUCLEOTIDE SEQUENCE</scope>
    <source>
        <strain evidence="1">KR-87</strain>
        <plasmid evidence="1">pDson03</plasmid>
    </source>
</reference>
<dbReference type="RefSeq" id="WP_350242195.1">
    <property type="nucleotide sequence ID" value="NZ_CP158298.1"/>
</dbReference>